<dbReference type="PANTHER" id="PTHR33625:SF3">
    <property type="entry name" value="OS04G0550700 PROTEIN"/>
    <property type="match status" value="1"/>
</dbReference>
<name>A0A9D5CDC8_9LILI</name>
<keyword evidence="2" id="KW-1133">Transmembrane helix</keyword>
<keyword evidence="2" id="KW-0812">Transmembrane</keyword>
<accession>A0A9D5CDC8</accession>
<evidence type="ECO:0000256" key="2">
    <source>
        <dbReference type="SAM" id="Phobius"/>
    </source>
</evidence>
<feature type="transmembrane region" description="Helical" evidence="2">
    <location>
        <begin position="289"/>
        <end position="308"/>
    </location>
</feature>
<feature type="compositionally biased region" description="Low complexity" evidence="1">
    <location>
        <begin position="44"/>
        <end position="66"/>
    </location>
</feature>
<keyword evidence="2" id="KW-0472">Membrane</keyword>
<dbReference type="AlphaFoldDB" id="A0A9D5CDC8"/>
<organism evidence="3 4">
    <name type="scientific">Dioscorea zingiberensis</name>
    <dbReference type="NCBI Taxonomy" id="325984"/>
    <lineage>
        <taxon>Eukaryota</taxon>
        <taxon>Viridiplantae</taxon>
        <taxon>Streptophyta</taxon>
        <taxon>Embryophyta</taxon>
        <taxon>Tracheophyta</taxon>
        <taxon>Spermatophyta</taxon>
        <taxon>Magnoliopsida</taxon>
        <taxon>Liliopsida</taxon>
        <taxon>Dioscoreales</taxon>
        <taxon>Dioscoreaceae</taxon>
        <taxon>Dioscorea</taxon>
    </lineage>
</organism>
<evidence type="ECO:0000256" key="1">
    <source>
        <dbReference type="SAM" id="MobiDB-lite"/>
    </source>
</evidence>
<protein>
    <submittedName>
        <fullName evidence="3">Uncharacterized protein</fullName>
    </submittedName>
</protein>
<dbReference type="PANTHER" id="PTHR33625">
    <property type="entry name" value="OS08G0179900 PROTEIN"/>
    <property type="match status" value="1"/>
</dbReference>
<feature type="region of interest" description="Disordered" evidence="1">
    <location>
        <begin position="133"/>
        <end position="158"/>
    </location>
</feature>
<dbReference type="EMBL" id="JAGGNH010000005">
    <property type="protein sequence ID" value="KAJ0970572.1"/>
    <property type="molecule type" value="Genomic_DNA"/>
</dbReference>
<evidence type="ECO:0000313" key="3">
    <source>
        <dbReference type="EMBL" id="KAJ0970572.1"/>
    </source>
</evidence>
<evidence type="ECO:0000313" key="4">
    <source>
        <dbReference type="Proteomes" id="UP001085076"/>
    </source>
</evidence>
<keyword evidence="4" id="KW-1185">Reference proteome</keyword>
<reference evidence="3" key="1">
    <citation type="submission" date="2021-03" db="EMBL/GenBank/DDBJ databases">
        <authorList>
            <person name="Li Z."/>
            <person name="Yang C."/>
        </authorList>
    </citation>
    <scope>NUCLEOTIDE SEQUENCE</scope>
    <source>
        <strain evidence="3">Dzin_1.0</strain>
        <tissue evidence="3">Leaf</tissue>
    </source>
</reference>
<reference evidence="3" key="2">
    <citation type="journal article" date="2022" name="Hortic Res">
        <title>The genome of Dioscorea zingiberensis sheds light on the biosynthesis, origin and evolution of the medicinally important diosgenin saponins.</title>
        <authorList>
            <person name="Li Y."/>
            <person name="Tan C."/>
            <person name="Li Z."/>
            <person name="Guo J."/>
            <person name="Li S."/>
            <person name="Chen X."/>
            <person name="Wang C."/>
            <person name="Dai X."/>
            <person name="Yang H."/>
            <person name="Song W."/>
            <person name="Hou L."/>
            <person name="Xu J."/>
            <person name="Tong Z."/>
            <person name="Xu A."/>
            <person name="Yuan X."/>
            <person name="Wang W."/>
            <person name="Yang Q."/>
            <person name="Chen L."/>
            <person name="Sun Z."/>
            <person name="Wang K."/>
            <person name="Pan B."/>
            <person name="Chen J."/>
            <person name="Bao Y."/>
            <person name="Liu F."/>
            <person name="Qi X."/>
            <person name="Gang D.R."/>
            <person name="Wen J."/>
            <person name="Li J."/>
        </authorList>
    </citation>
    <scope>NUCLEOTIDE SEQUENCE</scope>
    <source>
        <strain evidence="3">Dzin_1.0</strain>
    </source>
</reference>
<feature type="compositionally biased region" description="Polar residues" evidence="1">
    <location>
        <begin position="146"/>
        <end position="158"/>
    </location>
</feature>
<gene>
    <name evidence="3" type="ORF">J5N97_018531</name>
</gene>
<feature type="region of interest" description="Disordered" evidence="1">
    <location>
        <begin position="20"/>
        <end position="72"/>
    </location>
</feature>
<proteinExistence type="predicted"/>
<sequence length="311" mass="33357">MMMRRPGGVSGGGVMRALRTVGAAKSSLPDAAGGSRSATPPRIGTSASGSSQSTSPPPSSSSSSGSVAGLRSYPCPHDGDWDIVDDLQAKDDDKSKFYNEYVFGLPPSVAEAEDAVSTIKQVFIPDRIAQVTEDGTQSSDKESVVNDATNGSRSANSDSDWIEPTLQITSFNGLKVAGHPEIINAFHQLHANEALQRMVVSLSVDKAVWDAIMKNKVVKELKNSFSEADSVEPHNSDDHPCPDAPGGVLKWIVNNTKARIMEVFHKITELVGNLFHSHEKNLKGFDKELSASFVITVMALIIIVVNRIKKS</sequence>
<dbReference type="OrthoDB" id="737041at2759"/>
<comment type="caution">
    <text evidence="3">The sequence shown here is derived from an EMBL/GenBank/DDBJ whole genome shotgun (WGS) entry which is preliminary data.</text>
</comment>
<dbReference type="Proteomes" id="UP001085076">
    <property type="component" value="Miscellaneous, Linkage group lg05"/>
</dbReference>